<dbReference type="Proteomes" id="UP000028681">
    <property type="component" value="Chromosome"/>
</dbReference>
<organism evidence="1 2">
    <name type="scientific">Edwardsiella anguillarum ET080813</name>
    <dbReference type="NCBI Taxonomy" id="667120"/>
    <lineage>
        <taxon>Bacteria</taxon>
        <taxon>Pseudomonadati</taxon>
        <taxon>Pseudomonadota</taxon>
        <taxon>Gammaproteobacteria</taxon>
        <taxon>Enterobacterales</taxon>
        <taxon>Hafniaceae</taxon>
        <taxon>Edwardsiella</taxon>
    </lineage>
</organism>
<protein>
    <submittedName>
        <fullName evidence="1">Uncharacterized protein</fullName>
    </submittedName>
</protein>
<reference evidence="1 2" key="1">
    <citation type="journal article" date="2012" name="PLoS ONE">
        <title>Edwardsiella comparative phylogenomics reveal the new intra/inter-species taxonomic relationships, virulence evolution and niche adaptation mechanisms.</title>
        <authorList>
            <person name="Yang M."/>
            <person name="Lv Y."/>
            <person name="Xiao J."/>
            <person name="Wu H."/>
            <person name="Zheng H."/>
            <person name="Liu Q."/>
            <person name="Zhang Y."/>
            <person name="Wang Q."/>
        </authorList>
    </citation>
    <scope>NUCLEOTIDE SEQUENCE [LARGE SCALE GENOMIC DNA]</scope>
    <source>
        <strain evidence="2">080813</strain>
    </source>
</reference>
<accession>A0A076LP42</accession>
<evidence type="ECO:0000313" key="1">
    <source>
        <dbReference type="EMBL" id="AIJ08398.1"/>
    </source>
</evidence>
<evidence type="ECO:0000313" key="2">
    <source>
        <dbReference type="Proteomes" id="UP000028681"/>
    </source>
</evidence>
<sequence>MELCAIQQISRFKARYDNPNKKLHQCDEMHQINWISASGCSAGLGADAGGERMPSVFLTVHFDLAV</sequence>
<dbReference type="EMBL" id="CP006664">
    <property type="protein sequence ID" value="AIJ08398.1"/>
    <property type="molecule type" value="Genomic_DNA"/>
</dbReference>
<dbReference type="KEGG" id="ete:ETEE_1952"/>
<dbReference type="HOGENOM" id="CLU_2934035_0_0_6"/>
<gene>
    <name evidence="1" type="ORF">ETEE_1952</name>
</gene>
<name>A0A076LP42_9GAMM</name>
<dbReference type="AlphaFoldDB" id="A0A076LP42"/>
<dbReference type="InterPro" id="IPR009659">
    <property type="entry name" value="DUF1249"/>
</dbReference>
<dbReference type="Pfam" id="PF06853">
    <property type="entry name" value="DUF1249"/>
    <property type="match status" value="1"/>
</dbReference>
<proteinExistence type="predicted"/>